<sequence>MDWKPLFLTICFLFFVCRCQKSRKSRGDVDIYGQQEFIRLSTPYPFTEDPNEIIHPRTTKVFDRIPFDLHEMDDYVTIGRENGTFSL</sequence>
<proteinExistence type="predicted"/>
<dbReference type="WBParaSite" id="nRc.2.0.1.t26297-RA">
    <property type="protein sequence ID" value="nRc.2.0.1.t26297-RA"/>
    <property type="gene ID" value="nRc.2.0.1.g26297"/>
</dbReference>
<name>A0A915JJP0_ROMCU</name>
<protein>
    <submittedName>
        <fullName evidence="3">Uncharacterized protein</fullName>
    </submittedName>
</protein>
<evidence type="ECO:0000313" key="3">
    <source>
        <dbReference type="WBParaSite" id="nRc.2.0.1.t26297-RA"/>
    </source>
</evidence>
<dbReference type="AlphaFoldDB" id="A0A915JJP0"/>
<organism evidence="2 3">
    <name type="scientific">Romanomermis culicivorax</name>
    <name type="common">Nematode worm</name>
    <dbReference type="NCBI Taxonomy" id="13658"/>
    <lineage>
        <taxon>Eukaryota</taxon>
        <taxon>Metazoa</taxon>
        <taxon>Ecdysozoa</taxon>
        <taxon>Nematoda</taxon>
        <taxon>Enoplea</taxon>
        <taxon>Dorylaimia</taxon>
        <taxon>Mermithida</taxon>
        <taxon>Mermithoidea</taxon>
        <taxon>Mermithidae</taxon>
        <taxon>Romanomermis</taxon>
    </lineage>
</organism>
<accession>A0A915JJP0</accession>
<keyword evidence="2" id="KW-1185">Reference proteome</keyword>
<feature type="signal peptide" evidence="1">
    <location>
        <begin position="1"/>
        <end position="19"/>
    </location>
</feature>
<dbReference type="Proteomes" id="UP000887565">
    <property type="component" value="Unplaced"/>
</dbReference>
<feature type="chain" id="PRO_5037033482" evidence="1">
    <location>
        <begin position="20"/>
        <end position="87"/>
    </location>
</feature>
<reference evidence="3" key="1">
    <citation type="submission" date="2022-11" db="UniProtKB">
        <authorList>
            <consortium name="WormBaseParasite"/>
        </authorList>
    </citation>
    <scope>IDENTIFICATION</scope>
</reference>
<evidence type="ECO:0000313" key="2">
    <source>
        <dbReference type="Proteomes" id="UP000887565"/>
    </source>
</evidence>
<evidence type="ECO:0000256" key="1">
    <source>
        <dbReference type="SAM" id="SignalP"/>
    </source>
</evidence>
<keyword evidence="1" id="KW-0732">Signal</keyword>